<reference evidence="1 2" key="1">
    <citation type="journal article" date="2019" name="Sci. Rep.">
        <title>Orb-weaving spider Araneus ventricosus genome elucidates the spidroin gene catalogue.</title>
        <authorList>
            <person name="Kono N."/>
            <person name="Nakamura H."/>
            <person name="Ohtoshi R."/>
            <person name="Moran D.A.P."/>
            <person name="Shinohara A."/>
            <person name="Yoshida Y."/>
            <person name="Fujiwara M."/>
            <person name="Mori M."/>
            <person name="Tomita M."/>
            <person name="Arakawa K."/>
        </authorList>
    </citation>
    <scope>NUCLEOTIDE SEQUENCE [LARGE SCALE GENOMIC DNA]</scope>
</reference>
<dbReference type="AlphaFoldDB" id="A0A4Y2UXS6"/>
<comment type="caution">
    <text evidence="1">The sequence shown here is derived from an EMBL/GenBank/DDBJ whole genome shotgun (WGS) entry which is preliminary data.</text>
</comment>
<evidence type="ECO:0000313" key="2">
    <source>
        <dbReference type="Proteomes" id="UP000499080"/>
    </source>
</evidence>
<dbReference type="EMBL" id="BGPR01040764">
    <property type="protein sequence ID" value="GBO16954.1"/>
    <property type="molecule type" value="Genomic_DNA"/>
</dbReference>
<sequence length="105" mass="11938">VEYDIESIVIKLCLPDVSRKKTDEKEEFGEGILGEIDPGILLMNIEAINVQLENELSKVFYPSTVEEFLAVNINPFLEKLRKLVRDADLQIIFHSAPEEMQSNSS</sequence>
<feature type="non-terminal residue" evidence="1">
    <location>
        <position position="1"/>
    </location>
</feature>
<dbReference type="OrthoDB" id="47475at2759"/>
<gene>
    <name evidence="1" type="ORF">AVEN_140203_1</name>
</gene>
<evidence type="ECO:0000313" key="1">
    <source>
        <dbReference type="EMBL" id="GBO16954.1"/>
    </source>
</evidence>
<organism evidence="1 2">
    <name type="scientific">Araneus ventricosus</name>
    <name type="common">Orbweaver spider</name>
    <name type="synonym">Epeira ventricosa</name>
    <dbReference type="NCBI Taxonomy" id="182803"/>
    <lineage>
        <taxon>Eukaryota</taxon>
        <taxon>Metazoa</taxon>
        <taxon>Ecdysozoa</taxon>
        <taxon>Arthropoda</taxon>
        <taxon>Chelicerata</taxon>
        <taxon>Arachnida</taxon>
        <taxon>Araneae</taxon>
        <taxon>Araneomorphae</taxon>
        <taxon>Entelegynae</taxon>
        <taxon>Araneoidea</taxon>
        <taxon>Araneidae</taxon>
        <taxon>Araneus</taxon>
    </lineage>
</organism>
<name>A0A4Y2UXS6_ARAVE</name>
<dbReference type="Proteomes" id="UP000499080">
    <property type="component" value="Unassembled WGS sequence"/>
</dbReference>
<protein>
    <submittedName>
        <fullName evidence="1">Uncharacterized protein</fullName>
    </submittedName>
</protein>
<proteinExistence type="predicted"/>
<keyword evidence="2" id="KW-1185">Reference proteome</keyword>
<accession>A0A4Y2UXS6</accession>